<accession>A0ABR8J960</accession>
<feature type="transmembrane region" description="Helical" evidence="1">
    <location>
        <begin position="208"/>
        <end position="229"/>
    </location>
</feature>
<dbReference type="SUPFAM" id="SSF141571">
    <property type="entry name" value="Pentapeptide repeat-like"/>
    <property type="match status" value="1"/>
</dbReference>
<dbReference type="Pfam" id="PF00805">
    <property type="entry name" value="Pentapeptide"/>
    <property type="match status" value="3"/>
</dbReference>
<gene>
    <name evidence="3" type="ORF">H6G68_24795</name>
</gene>
<comment type="caution">
    <text evidence="3">The sequence shown here is derived from an EMBL/GenBank/DDBJ whole genome shotgun (WGS) entry which is preliminary data.</text>
</comment>
<dbReference type="PANTHER" id="PTHR14136:SF17">
    <property type="entry name" value="BTB_POZ DOMAIN-CONTAINING PROTEIN KCTD9"/>
    <property type="match status" value="1"/>
</dbReference>
<feature type="transmembrane region" description="Helical" evidence="1">
    <location>
        <begin position="60"/>
        <end position="87"/>
    </location>
</feature>
<protein>
    <submittedName>
        <fullName evidence="3">Pentapeptide repeat-containing protein</fullName>
    </submittedName>
</protein>
<sequence>MPSNVFQKNFRGYSFKSQEISSADFSHADIRGADFTKAILIGADFSYATAGQRLHWRIGIIGASLLLAFLAGYVSAYASGIVASLMVIDEDPVVFWSSIFALAILNGFIFLACRRGLGLAVGVFSLVTAFVLILAGGLGTTDATAAAITQSLAIAGAIAGAIIGAFALAVLQTLTGKIALFIYGITFTLGSLAGGWEGIEHGTKHLVQGLPVVALVVVALFSLSSWIGWNLSSCNEKYLLVYKPANWITSIGGTCFRGADLTGANFTEAKLNSTDFRNSTLKKTCWFQAKNLEKALTEGTYLENLKIRDLVVTKKGKSQHFENLNLRDLQLENVDLQYAYLDGADLSRTTLENANLTGARLAKAQLYQANLKGACLTGAYIENWGISTGTNLDAVKCDYIYTKLPTEADPDPSRKPDNRQELFRAGDFTDFIAPIVKTLEIYQTQNLDPRVVGRTFKTLDLYHYKGIDPSAAAIALKQLAEQHPEAELKFVALEGRGEEKIRLQARVTGEADRSSLSAEYIDKYQQIASLSYSDLQSLLAAMAEKDERIRSLENMLITAIKSDKFYIETYYSLGNKSDKDKTVKKILILTANPKNTDKRRLDAEVREIETGLERAKKRDQFEIISKWAVRPDDLRRALLDYEPQIVHFSGYGAATEGLALENKLGQIQLVSTASLVNLFEIFKDKVECVLLNTCYSETQAEAICQHINYVIGMHQQIGDQAAIEFAVGFYDALGSGRSIEDAFQLGCISIDLQGIPESLTPVLKKHKM</sequence>
<dbReference type="InterPro" id="IPR001646">
    <property type="entry name" value="5peptide_repeat"/>
</dbReference>
<keyword evidence="1" id="KW-0472">Membrane</keyword>
<evidence type="ECO:0000259" key="2">
    <source>
        <dbReference type="Pfam" id="PF12770"/>
    </source>
</evidence>
<proteinExistence type="predicted"/>
<evidence type="ECO:0000313" key="4">
    <source>
        <dbReference type="Proteomes" id="UP000660381"/>
    </source>
</evidence>
<name>A0ABR8J960_9NOST</name>
<dbReference type="Proteomes" id="UP000660381">
    <property type="component" value="Unassembled WGS sequence"/>
</dbReference>
<dbReference type="Pfam" id="PF12770">
    <property type="entry name" value="CHAT"/>
    <property type="match status" value="1"/>
</dbReference>
<dbReference type="PANTHER" id="PTHR14136">
    <property type="entry name" value="BTB_POZ DOMAIN-CONTAINING PROTEIN KCTD9"/>
    <property type="match status" value="1"/>
</dbReference>
<feature type="domain" description="CHAT" evidence="2">
    <location>
        <begin position="580"/>
        <end position="743"/>
    </location>
</feature>
<feature type="transmembrane region" description="Helical" evidence="1">
    <location>
        <begin position="119"/>
        <end position="139"/>
    </location>
</feature>
<keyword evidence="1" id="KW-1133">Transmembrane helix</keyword>
<feature type="transmembrane region" description="Helical" evidence="1">
    <location>
        <begin position="178"/>
        <end position="196"/>
    </location>
</feature>
<dbReference type="InterPro" id="IPR024983">
    <property type="entry name" value="CHAT_dom"/>
</dbReference>
<keyword evidence="4" id="KW-1185">Reference proteome</keyword>
<dbReference type="Gene3D" id="2.160.20.80">
    <property type="entry name" value="E3 ubiquitin-protein ligase SopA"/>
    <property type="match status" value="2"/>
</dbReference>
<feature type="transmembrane region" description="Helical" evidence="1">
    <location>
        <begin position="151"/>
        <end position="171"/>
    </location>
</feature>
<feature type="transmembrane region" description="Helical" evidence="1">
    <location>
        <begin position="93"/>
        <end position="112"/>
    </location>
</feature>
<dbReference type="RefSeq" id="WP_190909032.1">
    <property type="nucleotide sequence ID" value="NZ_JACJTQ010000066.1"/>
</dbReference>
<reference evidence="3 4" key="1">
    <citation type="journal article" date="2020" name="ISME J.">
        <title>Comparative genomics reveals insights into cyanobacterial evolution and habitat adaptation.</title>
        <authorList>
            <person name="Chen M.Y."/>
            <person name="Teng W.K."/>
            <person name="Zhao L."/>
            <person name="Hu C.X."/>
            <person name="Zhou Y.K."/>
            <person name="Han B.P."/>
            <person name="Song L.R."/>
            <person name="Shu W.S."/>
        </authorList>
    </citation>
    <scope>NUCLEOTIDE SEQUENCE [LARGE SCALE GENOMIC DNA]</scope>
    <source>
        <strain evidence="3 4">FACHB-362</strain>
    </source>
</reference>
<dbReference type="InterPro" id="IPR051082">
    <property type="entry name" value="Pentapeptide-BTB/POZ_domain"/>
</dbReference>
<evidence type="ECO:0000256" key="1">
    <source>
        <dbReference type="SAM" id="Phobius"/>
    </source>
</evidence>
<dbReference type="EMBL" id="JACJTQ010000066">
    <property type="protein sequence ID" value="MBD2694914.1"/>
    <property type="molecule type" value="Genomic_DNA"/>
</dbReference>
<keyword evidence="1" id="KW-0812">Transmembrane</keyword>
<organism evidence="3 4">
    <name type="scientific">Anabaena catenula FACHB-362</name>
    <dbReference type="NCBI Taxonomy" id="2692877"/>
    <lineage>
        <taxon>Bacteria</taxon>
        <taxon>Bacillati</taxon>
        <taxon>Cyanobacteriota</taxon>
        <taxon>Cyanophyceae</taxon>
        <taxon>Nostocales</taxon>
        <taxon>Nostocaceae</taxon>
        <taxon>Anabaena</taxon>
    </lineage>
</organism>
<evidence type="ECO:0000313" key="3">
    <source>
        <dbReference type="EMBL" id="MBD2694914.1"/>
    </source>
</evidence>